<dbReference type="Gene3D" id="3.10.350.10">
    <property type="entry name" value="LysM domain"/>
    <property type="match status" value="1"/>
</dbReference>
<comment type="caution">
    <text evidence="3">The sequence shown here is derived from an EMBL/GenBank/DDBJ whole genome shotgun (WGS) entry which is preliminary data.</text>
</comment>
<dbReference type="SUPFAM" id="SSF54106">
    <property type="entry name" value="LysM domain"/>
    <property type="match status" value="1"/>
</dbReference>
<feature type="domain" description="LysM" evidence="2">
    <location>
        <begin position="9"/>
        <end position="53"/>
    </location>
</feature>
<reference evidence="3 4" key="1">
    <citation type="submission" date="2020-08" db="EMBL/GenBank/DDBJ databases">
        <title>Genome public.</title>
        <authorList>
            <person name="Liu C."/>
            <person name="Sun Q."/>
        </authorList>
    </citation>
    <scope>NUCLEOTIDE SEQUENCE [LARGE SCALE GENOMIC DNA]</scope>
    <source>
        <strain evidence="3 4">BX3</strain>
    </source>
</reference>
<evidence type="ECO:0000256" key="1">
    <source>
        <dbReference type="SAM" id="MobiDB-lite"/>
    </source>
</evidence>
<keyword evidence="4" id="KW-1185">Reference proteome</keyword>
<dbReference type="Proteomes" id="UP000637513">
    <property type="component" value="Unassembled WGS sequence"/>
</dbReference>
<evidence type="ECO:0000313" key="4">
    <source>
        <dbReference type="Proteomes" id="UP000637513"/>
    </source>
</evidence>
<accession>A0ABR7MQV8</accession>
<evidence type="ECO:0000259" key="2">
    <source>
        <dbReference type="PROSITE" id="PS51782"/>
    </source>
</evidence>
<gene>
    <name evidence="3" type="ORF">H8700_00410</name>
</gene>
<feature type="region of interest" description="Disordered" evidence="1">
    <location>
        <begin position="93"/>
        <end position="147"/>
    </location>
</feature>
<sequence>MNYEYCDGITHTIKKGDTLYEISREHKVPLSMLLRANPYVDVFNLQVGDTICVPTKKPLENAFLTPRPSRRNMTGDTDQEAVMQQCNATAMSQQANAAGTTDRNVTAMPRDENESDMPDRNVTAMPRDENESDMPDRNASAMPRNTKVTDTQERAVAFVPQSTSATRQTDTEWKKYVVKPGDTLFDILQGDKDQVLAFVDKNGLANMYMLPGVAYYISDTKNSSGTLDR</sequence>
<dbReference type="SMART" id="SM00257">
    <property type="entry name" value="LysM"/>
    <property type="match status" value="2"/>
</dbReference>
<dbReference type="Pfam" id="PF01476">
    <property type="entry name" value="LysM"/>
    <property type="match status" value="2"/>
</dbReference>
<dbReference type="CDD" id="cd00118">
    <property type="entry name" value="LysM"/>
    <property type="match status" value="2"/>
</dbReference>
<dbReference type="RefSeq" id="WP_249302144.1">
    <property type="nucleotide sequence ID" value="NZ_JACRSW010000001.1"/>
</dbReference>
<dbReference type="InterPro" id="IPR018392">
    <property type="entry name" value="LysM"/>
</dbReference>
<dbReference type="InterPro" id="IPR036779">
    <property type="entry name" value="LysM_dom_sf"/>
</dbReference>
<feature type="compositionally biased region" description="Polar residues" evidence="1">
    <location>
        <begin position="93"/>
        <end position="104"/>
    </location>
</feature>
<proteinExistence type="predicted"/>
<evidence type="ECO:0000313" key="3">
    <source>
        <dbReference type="EMBL" id="MBC8556184.1"/>
    </source>
</evidence>
<name>A0ABR7MQV8_9FIRM</name>
<protein>
    <submittedName>
        <fullName evidence="3">LysM peptidoglycan-binding domain-containing protein</fullName>
    </submittedName>
</protein>
<dbReference type="PROSITE" id="PS51782">
    <property type="entry name" value="LYSM"/>
    <property type="match status" value="1"/>
</dbReference>
<organism evidence="3 4">
    <name type="scientific">Jutongia hominis</name>
    <dbReference type="NCBI Taxonomy" id="2763664"/>
    <lineage>
        <taxon>Bacteria</taxon>
        <taxon>Bacillati</taxon>
        <taxon>Bacillota</taxon>
        <taxon>Clostridia</taxon>
        <taxon>Lachnospirales</taxon>
        <taxon>Lachnospiraceae</taxon>
        <taxon>Jutongia</taxon>
    </lineage>
</organism>
<dbReference type="EMBL" id="JACRSW010000001">
    <property type="protein sequence ID" value="MBC8556184.1"/>
    <property type="molecule type" value="Genomic_DNA"/>
</dbReference>